<feature type="transmembrane region" description="Helical" evidence="3">
    <location>
        <begin position="170"/>
        <end position="193"/>
    </location>
</feature>
<organism evidence="4">
    <name type="scientific">Pseudictyota dubia</name>
    <dbReference type="NCBI Taxonomy" id="2749911"/>
    <lineage>
        <taxon>Eukaryota</taxon>
        <taxon>Sar</taxon>
        <taxon>Stramenopiles</taxon>
        <taxon>Ochrophyta</taxon>
        <taxon>Bacillariophyta</taxon>
        <taxon>Mediophyceae</taxon>
        <taxon>Biddulphiophycidae</taxon>
        <taxon>Eupodiscales</taxon>
        <taxon>Odontellaceae</taxon>
        <taxon>Pseudictyota</taxon>
    </lineage>
</organism>
<feature type="compositionally biased region" description="Basic and acidic residues" evidence="2">
    <location>
        <begin position="105"/>
        <end position="117"/>
    </location>
</feature>
<reference evidence="4" key="1">
    <citation type="submission" date="2021-01" db="EMBL/GenBank/DDBJ databases">
        <authorList>
            <person name="Corre E."/>
            <person name="Pelletier E."/>
            <person name="Niang G."/>
            <person name="Scheremetjew M."/>
            <person name="Finn R."/>
            <person name="Kale V."/>
            <person name="Holt S."/>
            <person name="Cochrane G."/>
            <person name="Meng A."/>
            <person name="Brown T."/>
            <person name="Cohen L."/>
        </authorList>
    </citation>
    <scope>NUCLEOTIDE SEQUENCE</scope>
    <source>
        <strain evidence="4">CCMP147</strain>
    </source>
</reference>
<proteinExistence type="predicted"/>
<dbReference type="AlphaFoldDB" id="A0A7R9Z4P9"/>
<feature type="transmembrane region" description="Helical" evidence="3">
    <location>
        <begin position="247"/>
        <end position="266"/>
    </location>
</feature>
<gene>
    <name evidence="4" type="ORF">TDUB1175_LOCUS7957</name>
</gene>
<evidence type="ECO:0000313" key="4">
    <source>
        <dbReference type="EMBL" id="CAD8306560.1"/>
    </source>
</evidence>
<evidence type="ECO:0000256" key="3">
    <source>
        <dbReference type="SAM" id="Phobius"/>
    </source>
</evidence>
<feature type="compositionally biased region" description="Basic and acidic residues" evidence="2">
    <location>
        <begin position="77"/>
        <end position="93"/>
    </location>
</feature>
<feature type="region of interest" description="Disordered" evidence="2">
    <location>
        <begin position="76"/>
        <end position="132"/>
    </location>
</feature>
<evidence type="ECO:0000256" key="2">
    <source>
        <dbReference type="SAM" id="MobiDB-lite"/>
    </source>
</evidence>
<sequence length="279" mass="30634">MFEPGGALRFFGSALESLAMAAPSVQTLFAAASLVQPETEKSETEVTFQRQQELAPELERRVDEKEDEVEMIIGKQLHHEQKRTEENMHHNGECEGSSHYIENSVDDRRKHLSEDKSASSQDPAVSNDSSGHFSTGRSLSLLSIRQASQSVLQKSSSVIMPVMRSPSLRMHVWFCLSRLALTPALVCAMLVGLDCGTSAFDYIPHYTKMVLLLNSCLPGAVTVINVLKSEGLNETANILAKVYFPSYLLSIFSIAGWSSVGLLISLPLSGGRRMCRAEA</sequence>
<keyword evidence="1" id="KW-0175">Coiled coil</keyword>
<keyword evidence="3" id="KW-0812">Transmembrane</keyword>
<evidence type="ECO:0000256" key="1">
    <source>
        <dbReference type="SAM" id="Coils"/>
    </source>
</evidence>
<feature type="compositionally biased region" description="Polar residues" evidence="2">
    <location>
        <begin position="118"/>
        <end position="132"/>
    </location>
</feature>
<name>A0A7R9Z4P9_9STRA</name>
<accession>A0A7R9Z4P9</accession>
<dbReference type="EMBL" id="HBED01016000">
    <property type="protein sequence ID" value="CAD8306560.1"/>
    <property type="molecule type" value="Transcribed_RNA"/>
</dbReference>
<protein>
    <submittedName>
        <fullName evidence="4">Uncharacterized protein</fullName>
    </submittedName>
</protein>
<keyword evidence="3" id="KW-0472">Membrane</keyword>
<feature type="coiled-coil region" evidence="1">
    <location>
        <begin position="48"/>
        <end position="75"/>
    </location>
</feature>
<keyword evidence="3" id="KW-1133">Transmembrane helix</keyword>
<feature type="transmembrane region" description="Helical" evidence="3">
    <location>
        <begin position="205"/>
        <end position="227"/>
    </location>
</feature>